<evidence type="ECO:0000256" key="2">
    <source>
        <dbReference type="SAM" id="Phobius"/>
    </source>
</evidence>
<dbReference type="PANTHER" id="PTHR41259:SF1">
    <property type="entry name" value="DOUBLE-STRAND BREAK REPAIR RAD50 ATPASE, PUTATIVE-RELATED"/>
    <property type="match status" value="1"/>
</dbReference>
<feature type="transmembrane region" description="Helical" evidence="2">
    <location>
        <begin position="425"/>
        <end position="443"/>
    </location>
</feature>
<keyword evidence="5" id="KW-1185">Reference proteome</keyword>
<keyword evidence="2" id="KW-1133">Transmembrane helix</keyword>
<gene>
    <name evidence="4" type="ORF">BSQ50_08190</name>
</gene>
<dbReference type="InterPro" id="IPR027417">
    <property type="entry name" value="P-loop_NTPase"/>
</dbReference>
<dbReference type="SUPFAM" id="SSF52540">
    <property type="entry name" value="P-loop containing nucleoside triphosphate hydrolases"/>
    <property type="match status" value="1"/>
</dbReference>
<keyword evidence="2" id="KW-0812">Transmembrane</keyword>
<dbReference type="EMBL" id="CP018180">
    <property type="protein sequence ID" value="AUJ32535.1"/>
    <property type="molecule type" value="Genomic_DNA"/>
</dbReference>
<sequence>MRLINCKINDFGKLHDFEWQFDSGLSSIVAENGWGKSTLTVFIVVMFYGFANEHKRSLVDNERKHYQPWQQGTYGGKLTFRTAGKKYLLERTFGARPKEDYFALYDAVTNLPSNDFTTKIGEEIFGIDRTSFENTLFIAQQNCQTDVTPGINAKIGNLSGEQADMNSYQLVQGKFKEQTNHLTSRRKTGELYQVQAKIAEIKVDLERQPVILKQVAEKKEKLSLLNEKRQQLKQQQVKLQERLQQSSQNQDHQLASKKYQLLLQQKQQILTKINLIKQQFSGQVPSLITIEKQQKKAEQINLLANMIKTPGSTDNERLEQLLQRRIDQVTVDQLNKMTAKNQQLRKLKLQEQQSGLSTAEMMRLSVAQTKFAQRPITETKIAELETWLLERHKLQDQFEKKQAEYRGWQQATTGSLRRQTRPKILNSKIWLFISILMIVLGIVNFQTNLFMGMILFLIGCLLLIWKILQQPVQPKQANLQILQLEKELQDLQQQVAKVTNRIEQRLQQFEINCPVNAASNELAKFKNEYLDFQQLSQRKARGISAADLQQMQQLQTELLNFINYYQVDLTADYATALQQLKFEIQEYHHLQQQQSQTIAARKKYQVLMKEQQDFLTSFKQSETANFSDQLQILRDQVITLQHEEQQLANLKVMIQNFLTENPTFYAQNSTTSITNQPDSLSELTNELNTVKEKLEKNQQKAWKITTVLSEFEKEINYFNQLSSQKTELEQKNLELTKRFKLLTATSKYLATAKNNFSARYMDPIMKNFAHYYQELAQENSQDYRLDAELNLTAAAYGKQHQLNLLSEGYQDLLGICRRLSLIDAMYQQEKPPIIFDDPFVNLDAEKLQGGMKLLQELAKEHQIIYLTCHPSRTLK</sequence>
<dbReference type="RefSeq" id="WP_187343727.1">
    <property type="nucleotide sequence ID" value="NZ_CP018180.1"/>
</dbReference>
<feature type="transmembrane region" description="Helical" evidence="2">
    <location>
        <begin position="449"/>
        <end position="468"/>
    </location>
</feature>
<evidence type="ECO:0000259" key="3">
    <source>
        <dbReference type="Pfam" id="PF13476"/>
    </source>
</evidence>
<dbReference type="Pfam" id="PF13476">
    <property type="entry name" value="AAA_23"/>
    <property type="match status" value="1"/>
</dbReference>
<dbReference type="InterPro" id="IPR038729">
    <property type="entry name" value="Rad50/SbcC_AAA"/>
</dbReference>
<dbReference type="AlphaFoldDB" id="A0A3Q8CZP1"/>
<dbReference type="Proteomes" id="UP000324497">
    <property type="component" value="Chromosome"/>
</dbReference>
<dbReference type="Gene3D" id="3.40.50.300">
    <property type="entry name" value="P-loop containing nucleotide triphosphate hydrolases"/>
    <property type="match status" value="2"/>
</dbReference>
<evidence type="ECO:0000313" key="4">
    <source>
        <dbReference type="EMBL" id="AUJ32535.1"/>
    </source>
</evidence>
<proteinExistence type="predicted"/>
<accession>A0A3Q8CZP1</accession>
<dbReference type="PANTHER" id="PTHR41259">
    <property type="entry name" value="DOUBLE-STRAND BREAK REPAIR RAD50 ATPASE, PUTATIVE-RELATED"/>
    <property type="match status" value="1"/>
</dbReference>
<organism evidence="4 5">
    <name type="scientific">Liquorilactobacillus nagelii</name>
    <dbReference type="NCBI Taxonomy" id="82688"/>
    <lineage>
        <taxon>Bacteria</taxon>
        <taxon>Bacillati</taxon>
        <taxon>Bacillota</taxon>
        <taxon>Bacilli</taxon>
        <taxon>Lactobacillales</taxon>
        <taxon>Lactobacillaceae</taxon>
        <taxon>Liquorilactobacillus</taxon>
    </lineage>
</organism>
<feature type="coiled-coil region" evidence="1">
    <location>
        <begin position="215"/>
        <end position="249"/>
    </location>
</feature>
<name>A0A3Q8CZP1_9LACO</name>
<feature type="coiled-coil region" evidence="1">
    <location>
        <begin position="384"/>
        <end position="411"/>
    </location>
</feature>
<evidence type="ECO:0000256" key="1">
    <source>
        <dbReference type="SAM" id="Coils"/>
    </source>
</evidence>
<dbReference type="KEGG" id="lng:BSQ50_08190"/>
<reference evidence="4 5" key="1">
    <citation type="submission" date="2016-11" db="EMBL/GenBank/DDBJ databases">
        <title>Interaction between Lactobacillus species and yeast in water kefir.</title>
        <authorList>
            <person name="Behr J."/>
            <person name="Xu D."/>
            <person name="Vogel R.F."/>
        </authorList>
    </citation>
    <scope>NUCLEOTIDE SEQUENCE [LARGE SCALE GENOMIC DNA]</scope>
    <source>
        <strain evidence="4 5">TMW 1.1827</strain>
    </source>
</reference>
<feature type="coiled-coil region" evidence="1">
    <location>
        <begin position="640"/>
        <end position="738"/>
    </location>
</feature>
<feature type="coiled-coil region" evidence="1">
    <location>
        <begin position="474"/>
        <end position="535"/>
    </location>
</feature>
<protein>
    <recommendedName>
        <fullName evidence="3">Rad50/SbcC-type AAA domain-containing protein</fullName>
    </recommendedName>
</protein>
<feature type="domain" description="Rad50/SbcC-type AAA" evidence="3">
    <location>
        <begin position="7"/>
        <end position="274"/>
    </location>
</feature>
<keyword evidence="2" id="KW-0472">Membrane</keyword>
<keyword evidence="1" id="KW-0175">Coiled coil</keyword>
<evidence type="ECO:0000313" key="5">
    <source>
        <dbReference type="Proteomes" id="UP000324497"/>
    </source>
</evidence>